<proteinExistence type="predicted"/>
<dbReference type="Proteomes" id="UP000628669">
    <property type="component" value="Unassembled WGS sequence"/>
</dbReference>
<dbReference type="Gene3D" id="2.180.10.10">
    <property type="entry name" value="RHS repeat-associated core"/>
    <property type="match status" value="1"/>
</dbReference>
<dbReference type="EMBL" id="JAENHK010000011">
    <property type="protein sequence ID" value="MBK1898280.1"/>
    <property type="molecule type" value="Genomic_DNA"/>
</dbReference>
<organism evidence="3 4">
    <name type="scientific">Chryseobacterium paridis</name>
    <dbReference type="NCBI Taxonomy" id="2800328"/>
    <lineage>
        <taxon>Bacteria</taxon>
        <taxon>Pseudomonadati</taxon>
        <taxon>Bacteroidota</taxon>
        <taxon>Flavobacteriia</taxon>
        <taxon>Flavobacteriales</taxon>
        <taxon>Weeksellaceae</taxon>
        <taxon>Chryseobacterium group</taxon>
        <taxon>Chryseobacterium</taxon>
    </lineage>
</organism>
<protein>
    <recommendedName>
        <fullName evidence="5">RHS repeat protein</fullName>
    </recommendedName>
</protein>
<evidence type="ECO:0000313" key="4">
    <source>
        <dbReference type="Proteomes" id="UP000628669"/>
    </source>
</evidence>
<sequence>MKKNKIAVILLLASLNNVLYAQAGNNFNKDVDNINKMFPAAPTSNNLMKFEEVPVSYYTGIPDISIPLFNIPTSSPSINLNVQLKYHPLSAKPDDKAGEVGLGWNLLAGGTITRTVRGGGPDERTSSTTNSSPPRVKYGMYMHGSNPTYQLVFDQNANWDFTEYGFYAGIGKYDTEYDLYQYNFMGQTGRFIIKKDPNGNFIVEKLDRNNLKINSILSAGSDNIESIVITDDKGIKYMFKGMESSLRNISTVKIGLVDHVGNVSGNISGGAYFTSYHLDQVKDINDNVVLSFKYDQPSLVKYDDPVNTTIRMPGEVIYTNTIGGSPDGALPGQEERQTVTNTAQTKLLTNITIAGKGSINFTYEKGRSDSNYLNSVDLYKLKSVQSNITGQGIDQYVDKYSFDYDYSNSTLMSPEGLSQNLKKLLLKKITKSSDGNQNEHIINYYNISGLLKKDKWGYYSGDGIQAISQDVIKSISYPTKGLVNFNFDENVYSYFAGKSIPMEEVTGEWEIQNKDFNLTGLDSFSTTAKAEFFTLLSPQKVKLYLGFGNLVYSNWNFKIYKKLSNGTFTEVYSTGLGAQMCDQPSGGSFCPVTGVGPDGTVLSEREDEINTLQPGTYYASLSGSYGPTHKPVTYAFSAYSKESYFKSYVTKKGGGLRINNIQYFDTPISNVPAKEYVYDYKDIDNPQKSSGALVFPEPIFKYTEHINYNNVITINAQAHYECISDTTTNFNVIPSEKTQGSDVGYKYVTVKQIAKDANNITTDKGKTIYKFRSPIDFPNPDVLSSEMPILPITNHDYLRGQMVFEKKYDAGGKILSEVNNEYTTLVFEKLEGVKVKDNFYNNINPAYYNFTYYDAFKGLFPNVVLSSPYKYYSEYGITLPSERRELSYFYNNGVQNSTVSLTKTTYNQEDYPLNVTQIIPDGAVSVSNYQYAHEKNNQKLITANMIGTPLETTVVEKPNETSIGKTVSRSETKYDDHTHLFPTSVVSYDIQNNTLSTEVTYNKYDAKGNILQYTTKDGIPTSIVWGYNSTQPIAKVQGATYDQLVNLGLITAIVNASDQDAANPANEPALITALDTFRKNSGLSSCQITTYTYDPLIGVTSITPPSGIREVYIYDTANRLKEIRQDSKTGNLVKEFKYNYKP</sequence>
<feature type="region of interest" description="Disordered" evidence="1">
    <location>
        <begin position="115"/>
        <end position="136"/>
    </location>
</feature>
<evidence type="ECO:0008006" key="5">
    <source>
        <dbReference type="Google" id="ProtNLM"/>
    </source>
</evidence>
<evidence type="ECO:0000313" key="3">
    <source>
        <dbReference type="EMBL" id="MBK1898280.1"/>
    </source>
</evidence>
<comment type="caution">
    <text evidence="3">The sequence shown here is derived from an EMBL/GenBank/DDBJ whole genome shotgun (WGS) entry which is preliminary data.</text>
</comment>
<keyword evidence="4" id="KW-1185">Reference proteome</keyword>
<evidence type="ECO:0000256" key="2">
    <source>
        <dbReference type="SAM" id="SignalP"/>
    </source>
</evidence>
<gene>
    <name evidence="3" type="ORF">JHL15_21155</name>
</gene>
<reference evidence="4" key="1">
    <citation type="submission" date="2021-01" db="EMBL/GenBank/DDBJ databases">
        <title>Genome public.</title>
        <authorList>
            <person name="Liu C."/>
            <person name="Sun Q."/>
        </authorList>
    </citation>
    <scope>NUCLEOTIDE SEQUENCE [LARGE SCALE GENOMIC DNA]</scope>
    <source>
        <strain evidence="4">YIM B02567</strain>
    </source>
</reference>
<dbReference type="RefSeq" id="WP_200249250.1">
    <property type="nucleotide sequence ID" value="NZ_JAENHK010000011.1"/>
</dbReference>
<name>A0ABS1G0V4_9FLAO</name>
<evidence type="ECO:0000256" key="1">
    <source>
        <dbReference type="SAM" id="MobiDB-lite"/>
    </source>
</evidence>
<accession>A0ABS1G0V4</accession>
<feature type="signal peptide" evidence="2">
    <location>
        <begin position="1"/>
        <end position="23"/>
    </location>
</feature>
<feature type="chain" id="PRO_5047328691" description="RHS repeat protein" evidence="2">
    <location>
        <begin position="24"/>
        <end position="1142"/>
    </location>
</feature>
<keyword evidence="2" id="KW-0732">Signal</keyword>